<protein>
    <recommendedName>
        <fullName evidence="3">CRISPR-associated protein Csm4</fullName>
    </recommendedName>
</protein>
<accession>S9QSG5</accession>
<proteinExistence type="predicted"/>
<sequence>MALYRLTLRLSAPLGTPPIGPTLFGQICVLRAEAEGSQAVTDWLADPARLWRISDGLPAGFLPRPLVAPRPAGREDAAAMETHKARKSKGLVRRETFLKRRDAWAEAALADDDLAADQARPHRITRNHVNRLGQGTIEEGGLFRLTEDWRFADPDRRDIDLYVETAEPLDHVRALVGMLGAQGYGRGASLGRGLWQVVAAAEDAELGNHPGPRRLSLSRGVIDPGTMGDALWRAEPLAGRLGPQLSLAGVSPFKRPVLLTRPGATFTPAGPGPWGRLLSGVHPARPEVVVNALHLAIPFAEAA</sequence>
<keyword evidence="2" id="KW-1185">Reference proteome</keyword>
<name>S9QSG5_9RHOB</name>
<dbReference type="AlphaFoldDB" id="S9QSG5"/>
<gene>
    <name evidence="1" type="ORF">ruthe_02300</name>
</gene>
<comment type="caution">
    <text evidence="1">The sequence shown here is derived from an EMBL/GenBank/DDBJ whole genome shotgun (WGS) entry which is preliminary data.</text>
</comment>
<dbReference type="EMBL" id="AOLV01000027">
    <property type="protein sequence ID" value="EPX84341.1"/>
    <property type="molecule type" value="Genomic_DNA"/>
</dbReference>
<organism evidence="1 2">
    <name type="scientific">Rubellimicrobium thermophilum DSM 16684</name>
    <dbReference type="NCBI Taxonomy" id="1123069"/>
    <lineage>
        <taxon>Bacteria</taxon>
        <taxon>Pseudomonadati</taxon>
        <taxon>Pseudomonadota</taxon>
        <taxon>Alphaproteobacteria</taxon>
        <taxon>Rhodobacterales</taxon>
        <taxon>Roseobacteraceae</taxon>
        <taxon>Rubellimicrobium</taxon>
    </lineage>
</organism>
<dbReference type="RefSeq" id="WP_021098382.1">
    <property type="nucleotide sequence ID" value="NZ_KE557322.1"/>
</dbReference>
<evidence type="ECO:0000313" key="2">
    <source>
        <dbReference type="Proteomes" id="UP000015346"/>
    </source>
</evidence>
<dbReference type="OrthoDB" id="9790529at2"/>
<evidence type="ECO:0008006" key="3">
    <source>
        <dbReference type="Google" id="ProtNLM"/>
    </source>
</evidence>
<dbReference type="HOGENOM" id="CLU_076034_0_0_5"/>
<evidence type="ECO:0000313" key="1">
    <source>
        <dbReference type="EMBL" id="EPX84341.1"/>
    </source>
</evidence>
<dbReference type="Proteomes" id="UP000015346">
    <property type="component" value="Unassembled WGS sequence"/>
</dbReference>
<dbReference type="STRING" id="1123069.ruthe_02300"/>
<reference evidence="1 2" key="1">
    <citation type="journal article" date="2013" name="Stand. Genomic Sci.">
        <title>Genome sequence of the reddish-pigmented Rubellimicrobium thermophilum type strain (DSM 16684(T)), a member of the Roseobacter clade.</title>
        <authorList>
            <person name="Fiebig A."/>
            <person name="Riedel T."/>
            <person name="Gronow S."/>
            <person name="Petersen J."/>
            <person name="Klenk H.P."/>
            <person name="Goker M."/>
        </authorList>
    </citation>
    <scope>NUCLEOTIDE SEQUENCE [LARGE SCALE GENOMIC DNA]</scope>
    <source>
        <strain evidence="1 2">DSM 16684</strain>
    </source>
</reference>